<proteinExistence type="predicted"/>
<sequence length="103" mass="12216">MTFPWLTQIGTFFARPTAFLIVIVYAILWLVFERETFDWHGVATLATWMMTLFIQRSEHRDTQALQAKIDELLRVQAGADTRLSRLDNEEPEEVERFREEEQP</sequence>
<dbReference type="InterPro" id="IPR007251">
    <property type="entry name" value="Iron_permease_Fet4"/>
</dbReference>
<evidence type="ECO:0000256" key="2">
    <source>
        <dbReference type="SAM" id="Phobius"/>
    </source>
</evidence>
<keyword evidence="2" id="KW-1133">Transmembrane helix</keyword>
<name>A0ABV9Z3C9_9HYPH</name>
<keyword evidence="2" id="KW-0812">Transmembrane</keyword>
<dbReference type="Pfam" id="PF04120">
    <property type="entry name" value="Iron_permease"/>
    <property type="match status" value="1"/>
</dbReference>
<keyword evidence="2" id="KW-0472">Membrane</keyword>
<feature type="region of interest" description="Disordered" evidence="1">
    <location>
        <begin position="84"/>
        <end position="103"/>
    </location>
</feature>
<keyword evidence="4" id="KW-1185">Reference proteome</keyword>
<dbReference type="RefSeq" id="WP_114958309.1">
    <property type="nucleotide sequence ID" value="NZ_JBHSJF010000008.1"/>
</dbReference>
<accession>A0ABV9Z3C9</accession>
<dbReference type="EMBL" id="JBHSJF010000008">
    <property type="protein sequence ID" value="MFC5069485.1"/>
    <property type="molecule type" value="Genomic_DNA"/>
</dbReference>
<organism evidence="3 4">
    <name type="scientific">Flaviflagellibacter deserti</name>
    <dbReference type="NCBI Taxonomy" id="2267266"/>
    <lineage>
        <taxon>Bacteria</taxon>
        <taxon>Pseudomonadati</taxon>
        <taxon>Pseudomonadota</taxon>
        <taxon>Alphaproteobacteria</taxon>
        <taxon>Hyphomicrobiales</taxon>
        <taxon>Flaviflagellibacter</taxon>
    </lineage>
</organism>
<protein>
    <submittedName>
        <fullName evidence="3">Low affinity iron permease family protein</fullName>
    </submittedName>
</protein>
<evidence type="ECO:0000313" key="3">
    <source>
        <dbReference type="EMBL" id="MFC5069485.1"/>
    </source>
</evidence>
<dbReference type="Proteomes" id="UP001595796">
    <property type="component" value="Unassembled WGS sequence"/>
</dbReference>
<evidence type="ECO:0000313" key="4">
    <source>
        <dbReference type="Proteomes" id="UP001595796"/>
    </source>
</evidence>
<gene>
    <name evidence="3" type="ORF">ACFPFW_15820</name>
</gene>
<evidence type="ECO:0000256" key="1">
    <source>
        <dbReference type="SAM" id="MobiDB-lite"/>
    </source>
</evidence>
<feature type="transmembrane region" description="Helical" evidence="2">
    <location>
        <begin position="12"/>
        <end position="31"/>
    </location>
</feature>
<reference evidence="4" key="1">
    <citation type="journal article" date="2019" name="Int. J. Syst. Evol. Microbiol.">
        <title>The Global Catalogue of Microorganisms (GCM) 10K type strain sequencing project: providing services to taxonomists for standard genome sequencing and annotation.</title>
        <authorList>
            <consortium name="The Broad Institute Genomics Platform"/>
            <consortium name="The Broad Institute Genome Sequencing Center for Infectious Disease"/>
            <person name="Wu L."/>
            <person name="Ma J."/>
        </authorList>
    </citation>
    <scope>NUCLEOTIDE SEQUENCE [LARGE SCALE GENOMIC DNA]</scope>
    <source>
        <strain evidence="4">CGMCC 1.16444</strain>
    </source>
</reference>
<comment type="caution">
    <text evidence="3">The sequence shown here is derived from an EMBL/GenBank/DDBJ whole genome shotgun (WGS) entry which is preliminary data.</text>
</comment>